<comment type="similarity">
    <text evidence="1">Belongs to the peptidase C78 family.</text>
</comment>
<proteinExistence type="inferred from homology"/>
<evidence type="ECO:0000256" key="1">
    <source>
        <dbReference type="ARBA" id="ARBA00008552"/>
    </source>
</evidence>
<dbReference type="PANTHER" id="PTHR48153:SF3">
    <property type="entry name" value="INACTIVE UFM1-SPECIFIC PROTEASE 1"/>
    <property type="match status" value="1"/>
</dbReference>
<organism evidence="4">
    <name type="scientific">Culicoides sonorensis</name>
    <name type="common">Biting midge</name>
    <dbReference type="NCBI Taxonomy" id="179676"/>
    <lineage>
        <taxon>Eukaryota</taxon>
        <taxon>Metazoa</taxon>
        <taxon>Ecdysozoa</taxon>
        <taxon>Arthropoda</taxon>
        <taxon>Hexapoda</taxon>
        <taxon>Insecta</taxon>
        <taxon>Pterygota</taxon>
        <taxon>Neoptera</taxon>
        <taxon>Endopterygota</taxon>
        <taxon>Diptera</taxon>
        <taxon>Nematocera</taxon>
        <taxon>Chironomoidea</taxon>
        <taxon>Ceratopogonidae</taxon>
        <taxon>Ceratopogoninae</taxon>
        <taxon>Culicoides</taxon>
        <taxon>Monoculicoides</taxon>
    </lineage>
</organism>
<dbReference type="PANTHER" id="PTHR48153">
    <property type="entry name" value="UFM1-SPECIFIC PROTEASE 2"/>
    <property type="match status" value="1"/>
</dbReference>
<feature type="domain" description="UFSP1/2/DUB catalytic" evidence="3">
    <location>
        <begin position="28"/>
        <end position="210"/>
    </location>
</feature>
<dbReference type="InterPro" id="IPR012462">
    <property type="entry name" value="UFSP1/2_DUB_cat"/>
</dbReference>
<dbReference type="EMBL" id="UFQT01000040">
    <property type="protein sequence ID" value="SSX18649.1"/>
    <property type="molecule type" value="Genomic_DNA"/>
</dbReference>
<sequence length="218" mass="24777">MTMDNPHLLENVHLALNDSFESGNDIFTTRGRYDFFHYACDGFQDEGWGCGYRTLQSMLSWIINSKQSSVNVPNIPEIQQILVNIRDKPTRFFGSRDFIGTLEATYVIDTLFGVSCKLIHIRKGEEIKNHKDTLLAYFRDIGGFGMMGGDMDAASKGIAGVKIENEEMYLLIVDPHYRGKTNDPKKLASDGFVSWQNVKDFNECSFYNLCLPQLSYTP</sequence>
<evidence type="ECO:0000313" key="4">
    <source>
        <dbReference type="EMBL" id="SSX18649.1"/>
    </source>
</evidence>
<dbReference type="GO" id="GO:0071567">
    <property type="term" value="F:deUFMylase activity"/>
    <property type="evidence" value="ECO:0007669"/>
    <property type="project" value="TreeGrafter"/>
</dbReference>
<dbReference type="Gene3D" id="3.90.70.130">
    <property type="match status" value="1"/>
</dbReference>
<name>A0A336LQ03_CULSO</name>
<evidence type="ECO:0000256" key="2">
    <source>
        <dbReference type="ARBA" id="ARBA00022801"/>
    </source>
</evidence>
<keyword evidence="2" id="KW-0378">Hydrolase</keyword>
<dbReference type="AlphaFoldDB" id="A0A336LQ03"/>
<gene>
    <name evidence="4" type="primary">CSON010184</name>
</gene>
<protein>
    <submittedName>
        <fullName evidence="4">CSON010184 protein</fullName>
    </submittedName>
</protein>
<dbReference type="Pfam" id="PF07910">
    <property type="entry name" value="Peptidase_C78"/>
    <property type="match status" value="1"/>
</dbReference>
<dbReference type="VEuPathDB" id="VectorBase:CSON010184"/>
<dbReference type="OMA" id="AISWIIN"/>
<accession>A0A336LQ03</accession>
<reference evidence="4" key="1">
    <citation type="submission" date="2018-07" db="EMBL/GenBank/DDBJ databases">
        <authorList>
            <person name="Quirk P.G."/>
            <person name="Krulwich T.A."/>
        </authorList>
    </citation>
    <scope>NUCLEOTIDE SEQUENCE</scope>
</reference>
<evidence type="ECO:0000259" key="3">
    <source>
        <dbReference type="Pfam" id="PF07910"/>
    </source>
</evidence>